<dbReference type="EMBL" id="LANV01000001">
    <property type="protein sequence ID" value="KJV64345.1"/>
    <property type="molecule type" value="Genomic_DNA"/>
</dbReference>
<gene>
    <name evidence="2" type="ORF">APHMUC_1365</name>
</gene>
<keyword evidence="1" id="KW-0472">Membrane</keyword>
<protein>
    <submittedName>
        <fullName evidence="2">Uncharacterized protein</fullName>
    </submittedName>
</protein>
<feature type="transmembrane region" description="Helical" evidence="1">
    <location>
        <begin position="12"/>
        <end position="34"/>
    </location>
</feature>
<evidence type="ECO:0000256" key="1">
    <source>
        <dbReference type="SAM" id="Phobius"/>
    </source>
</evidence>
<keyword evidence="1" id="KW-0812">Transmembrane</keyword>
<comment type="caution">
    <text evidence="2">The sequence shown here is derived from an EMBL/GenBank/DDBJ whole genome shotgun (WGS) entry which is preliminary data.</text>
</comment>
<organism evidence="2 3">
    <name type="scientific">Anaplasma phagocytophilum str. ApMUC09</name>
    <dbReference type="NCBI Taxonomy" id="1359152"/>
    <lineage>
        <taxon>Bacteria</taxon>
        <taxon>Pseudomonadati</taxon>
        <taxon>Pseudomonadota</taxon>
        <taxon>Alphaproteobacteria</taxon>
        <taxon>Rickettsiales</taxon>
        <taxon>Anaplasmataceae</taxon>
        <taxon>Anaplasma</taxon>
        <taxon>phagocytophilum group</taxon>
    </lineage>
</organism>
<dbReference type="Proteomes" id="UP000033441">
    <property type="component" value="Unassembled WGS sequence"/>
</dbReference>
<name>A0A0F3N8H3_ANAPH</name>
<dbReference type="AlphaFoldDB" id="A0A0F3N8H3"/>
<keyword evidence="1" id="KW-1133">Transmembrane helix</keyword>
<reference evidence="2 3" key="1">
    <citation type="submission" date="2015-02" db="EMBL/GenBank/DDBJ databases">
        <title>Genome Sequencing of Rickettsiales.</title>
        <authorList>
            <person name="Daugherty S.C."/>
            <person name="Su Q."/>
            <person name="Abolude K."/>
            <person name="Beier-Sexton M."/>
            <person name="Carlyon J.A."/>
            <person name="Carter R."/>
            <person name="Day N.P."/>
            <person name="Dumler S.J."/>
            <person name="Dyachenko V."/>
            <person name="Godinez A."/>
            <person name="Kurtti T.J."/>
            <person name="Lichay M."/>
            <person name="Mullins K.E."/>
            <person name="Ott S."/>
            <person name="Pappas-Brown V."/>
            <person name="Paris D.H."/>
            <person name="Patel P."/>
            <person name="Richards A.L."/>
            <person name="Sadzewicz L."/>
            <person name="Sears K."/>
            <person name="Seidman D."/>
            <person name="Sengamalay N."/>
            <person name="Stenos J."/>
            <person name="Tallon L.J."/>
            <person name="Vincent G."/>
            <person name="Fraser C.M."/>
            <person name="Munderloh U."/>
            <person name="Dunning-Hotopp J.C."/>
        </authorList>
    </citation>
    <scope>NUCLEOTIDE SEQUENCE [LARGE SCALE GENOMIC DNA]</scope>
    <source>
        <strain evidence="2 3">ApMUC09</strain>
    </source>
</reference>
<accession>A0A0F3N8H3</accession>
<sequence length="62" mass="6765">MILLQRIKCIRYEITCCCKGIGFAVGLFLCMLVRSLPSGGDESSVTSLGMLWKGKGAYFISV</sequence>
<proteinExistence type="predicted"/>
<dbReference type="PATRIC" id="fig|1359152.3.peg.1426"/>
<evidence type="ECO:0000313" key="3">
    <source>
        <dbReference type="Proteomes" id="UP000033441"/>
    </source>
</evidence>
<evidence type="ECO:0000313" key="2">
    <source>
        <dbReference type="EMBL" id="KJV64345.1"/>
    </source>
</evidence>